<dbReference type="OrthoDB" id="7219931at2"/>
<reference evidence="1 2" key="1">
    <citation type="submission" date="2019-09" db="EMBL/GenBank/DDBJ databases">
        <title>Genome sequencing of strain KACC 21233.</title>
        <authorList>
            <person name="Heo J."/>
            <person name="Kim S.-J."/>
            <person name="Kim J.-S."/>
            <person name="Hong S.-B."/>
            <person name="Kwon S.-W."/>
        </authorList>
    </citation>
    <scope>NUCLEOTIDE SEQUENCE [LARGE SCALE GENOMIC DNA]</scope>
    <source>
        <strain evidence="1 2">KACC 21233</strain>
    </source>
</reference>
<evidence type="ECO:0000313" key="2">
    <source>
        <dbReference type="Proteomes" id="UP000324536"/>
    </source>
</evidence>
<name>A0A5C1YQK4_9PROT</name>
<protein>
    <submittedName>
        <fullName evidence="1">Uncharacterized protein</fullName>
    </submittedName>
</protein>
<organism evidence="1 2">
    <name type="scientific">Acetobacter vaccinii</name>
    <dbReference type="NCBI Taxonomy" id="2592655"/>
    <lineage>
        <taxon>Bacteria</taxon>
        <taxon>Pseudomonadati</taxon>
        <taxon>Pseudomonadota</taxon>
        <taxon>Alphaproteobacteria</taxon>
        <taxon>Acetobacterales</taxon>
        <taxon>Acetobacteraceae</taxon>
        <taxon>Acetobacter</taxon>
    </lineage>
</organism>
<dbReference type="AlphaFoldDB" id="A0A5C1YQK4"/>
<proteinExistence type="predicted"/>
<evidence type="ECO:0000313" key="1">
    <source>
        <dbReference type="EMBL" id="QEO17838.1"/>
    </source>
</evidence>
<keyword evidence="2" id="KW-1185">Reference proteome</keyword>
<gene>
    <name evidence="1" type="ORF">FLP30_08925</name>
</gene>
<dbReference type="Proteomes" id="UP000324536">
    <property type="component" value="Chromosome"/>
</dbReference>
<dbReference type="KEGG" id="acek:FLP30_08925"/>
<dbReference type="RefSeq" id="WP_149279514.1">
    <property type="nucleotide sequence ID" value="NZ_CP043506.1"/>
</dbReference>
<accession>A0A5C1YQK4</accession>
<dbReference type="EMBL" id="CP043506">
    <property type="protein sequence ID" value="QEO17838.1"/>
    <property type="molecule type" value="Genomic_DNA"/>
</dbReference>
<sequence>MTQISHYAGQRVPALSHALLGAIDTRAVECVGPPETEQERRDRLRRGDAAPGLVISLGPKPQPSGAVVAEAKRILPDLERAMEAMPHARLGVEVDRFLDMLNAAVVNPQDEQALQMRKMAVAMACEGMPAIVWTPDTLRLAVRRFKFFPAAAEFVEFMEDQLAPLRSRLAGVRMVSRCTAREEPVREPKTPEAREAVRKKVAEATARLHAQTAEDERIRKFGAWMPDGAEGLTGRALAAALKRELPGLSGELLIVTRQRIEVLERAASLAAAMGFNSPKEPRGLVESVWKAISR</sequence>